<sequence>MSSDVHRLIEGLRSRAHDPARRRDEVAVPLEWLEGMYGADVVDRALFLSYLDDGLVAYLPSGAEEASAYYADASRGPLHPPVPVAEWEQAEAAIGRRLPELLRRVYTEVGDGGFGPDYGLHPLAELVEIHRKEREAGDLPPTWLQLVACGCATAWYVALDEAAESPVVRYEDDGRGFDRGIVHTTLPLHAWLHAWTVSE</sequence>
<evidence type="ECO:0008006" key="3">
    <source>
        <dbReference type="Google" id="ProtNLM"/>
    </source>
</evidence>
<accession>A0ABZ0LWP4</accession>
<protein>
    <recommendedName>
        <fullName evidence="3">Knr4/Smi1-like domain-containing protein</fullName>
    </recommendedName>
</protein>
<evidence type="ECO:0000313" key="2">
    <source>
        <dbReference type="Proteomes" id="UP001301731"/>
    </source>
</evidence>
<reference evidence="1 2" key="1">
    <citation type="submission" date="2023-10" db="EMBL/GenBank/DDBJ databases">
        <title>The genome sequence of Streptomyces sp. HUAS YS2.</title>
        <authorList>
            <person name="Mo P."/>
        </authorList>
    </citation>
    <scope>NUCLEOTIDE SEQUENCE [LARGE SCALE GENOMIC DNA]</scope>
    <source>
        <strain evidence="1 2">HUAS YS2</strain>
    </source>
</reference>
<gene>
    <name evidence="1" type="ORF">R2D22_21095</name>
</gene>
<dbReference type="SUPFAM" id="SSF160631">
    <property type="entry name" value="SMI1/KNR4-like"/>
    <property type="match status" value="1"/>
</dbReference>
<dbReference type="Proteomes" id="UP001301731">
    <property type="component" value="Chromosome"/>
</dbReference>
<dbReference type="EMBL" id="CP137573">
    <property type="protein sequence ID" value="WOX23745.1"/>
    <property type="molecule type" value="Genomic_DNA"/>
</dbReference>
<organism evidence="1 2">
    <name type="scientific">Streptomyces solicathayae</name>
    <dbReference type="NCBI Taxonomy" id="3081768"/>
    <lineage>
        <taxon>Bacteria</taxon>
        <taxon>Bacillati</taxon>
        <taxon>Actinomycetota</taxon>
        <taxon>Actinomycetes</taxon>
        <taxon>Kitasatosporales</taxon>
        <taxon>Streptomycetaceae</taxon>
        <taxon>Streptomyces</taxon>
    </lineage>
</organism>
<keyword evidence="2" id="KW-1185">Reference proteome</keyword>
<dbReference type="InterPro" id="IPR037883">
    <property type="entry name" value="Knr4/Smi1-like_sf"/>
</dbReference>
<proteinExistence type="predicted"/>
<dbReference type="RefSeq" id="WP_318105918.1">
    <property type="nucleotide sequence ID" value="NZ_CP137573.1"/>
</dbReference>
<name>A0ABZ0LWP4_9ACTN</name>
<evidence type="ECO:0000313" key="1">
    <source>
        <dbReference type="EMBL" id="WOX23745.1"/>
    </source>
</evidence>